<proteinExistence type="predicted"/>
<protein>
    <submittedName>
        <fullName evidence="2">Uncharacterized protein</fullName>
    </submittedName>
</protein>
<evidence type="ECO:0000313" key="2">
    <source>
        <dbReference type="EMBL" id="CAK9006565.1"/>
    </source>
</evidence>
<organism evidence="2 3">
    <name type="scientific">Durusdinium trenchii</name>
    <dbReference type="NCBI Taxonomy" id="1381693"/>
    <lineage>
        <taxon>Eukaryota</taxon>
        <taxon>Sar</taxon>
        <taxon>Alveolata</taxon>
        <taxon>Dinophyceae</taxon>
        <taxon>Suessiales</taxon>
        <taxon>Symbiodiniaceae</taxon>
        <taxon>Durusdinium</taxon>
    </lineage>
</organism>
<evidence type="ECO:0000313" key="3">
    <source>
        <dbReference type="Proteomes" id="UP001642484"/>
    </source>
</evidence>
<feature type="region of interest" description="Disordered" evidence="1">
    <location>
        <begin position="305"/>
        <end position="378"/>
    </location>
</feature>
<feature type="compositionally biased region" description="Basic and acidic residues" evidence="1">
    <location>
        <begin position="314"/>
        <end position="332"/>
    </location>
</feature>
<keyword evidence="3" id="KW-1185">Reference proteome</keyword>
<dbReference type="EMBL" id="CAXAMN010003853">
    <property type="protein sequence ID" value="CAK9006565.1"/>
    <property type="molecule type" value="Genomic_DNA"/>
</dbReference>
<dbReference type="Proteomes" id="UP001642484">
    <property type="component" value="Unassembled WGS sequence"/>
</dbReference>
<feature type="non-terminal residue" evidence="2">
    <location>
        <position position="594"/>
    </location>
</feature>
<evidence type="ECO:0000256" key="1">
    <source>
        <dbReference type="SAM" id="MobiDB-lite"/>
    </source>
</evidence>
<reference evidence="2 3" key="1">
    <citation type="submission" date="2024-02" db="EMBL/GenBank/DDBJ databases">
        <authorList>
            <person name="Chen Y."/>
            <person name="Shah S."/>
            <person name="Dougan E. K."/>
            <person name="Thang M."/>
            <person name="Chan C."/>
        </authorList>
    </citation>
    <scope>NUCLEOTIDE SEQUENCE [LARGE SCALE GENOMIC DNA]</scope>
</reference>
<comment type="caution">
    <text evidence="2">The sequence shown here is derived from an EMBL/GenBank/DDBJ whole genome shotgun (WGS) entry which is preliminary data.</text>
</comment>
<name>A0ABP0IWV6_9DINO</name>
<sequence length="594" mass="65987">MALQPAPRHDTVFLRPLAAIAASWSRMEEKAGTCLANDVTHHLVEYEGANNFQEDVMGMFPDAENDQHAHFERTVREEEPHLFALTRASIPMEGLPLGIDPKKAFGGMLRLKEKARVAHEMESARQRLSKLNNTIPHKIATHKPGSLVMLWRQRNRPGKVSGGWQGPVRVLRQESQTLWLASGSSIVRARTMQVRPCTRREELQASLEGMAIIKMPVTLESLLRNFTGRHFSDVTGETPSLEAQQEDLSSAGVRKAPAQGYKADSWKFGYEGDSKWLIRCHTMPRLGLFDPSKLNALPVDEDQLTGQRRTKLRGIHDKSEPTTIEDNYKETDQPGVARASKAPKTTRPGRKRKVSPLTSALREKGVNAVDGTPEAARPRCSQDACVLLGGHPGYHEDDTGRKFTMNSSGARVPMDDTSSSASSSSDSSDEMIPDEGTQINYNRSTSVQMEKMTQVQKGPQFFYALEIPISPSDAKYLTEFPEKSSIWLSRKMQEKGREVRWAQLSMDEKVNFDMAQAKELSNVLSSKALRSLTESEEAEVDPTKVMDMCWVLTVKGDGSAKARLVVLGFQMAGLGEIPTAAPTMSRVTRSLLLT</sequence>
<feature type="region of interest" description="Disordered" evidence="1">
    <location>
        <begin position="391"/>
        <end position="437"/>
    </location>
</feature>
<gene>
    <name evidence="2" type="ORF">CCMP2556_LOCUS8481</name>
</gene>
<accession>A0ABP0IWV6</accession>
<feature type="non-terminal residue" evidence="2">
    <location>
        <position position="1"/>
    </location>
</feature>
<feature type="compositionally biased region" description="Low complexity" evidence="1">
    <location>
        <begin position="415"/>
        <end position="426"/>
    </location>
</feature>